<dbReference type="SMART" id="SM00388">
    <property type="entry name" value="HisKA"/>
    <property type="match status" value="1"/>
</dbReference>
<dbReference type="Pfam" id="PF00512">
    <property type="entry name" value="HisKA"/>
    <property type="match status" value="1"/>
</dbReference>
<dbReference type="CDD" id="cd00082">
    <property type="entry name" value="HisKA"/>
    <property type="match status" value="1"/>
</dbReference>
<dbReference type="RefSeq" id="WP_368005966.1">
    <property type="nucleotide sequence ID" value="NZ_JAMXFF010000009.1"/>
</dbReference>
<gene>
    <name evidence="4" type="ORF">NG799_08245</name>
</gene>
<evidence type="ECO:0000256" key="1">
    <source>
        <dbReference type="ARBA" id="ARBA00000085"/>
    </source>
</evidence>
<keyword evidence="5" id="KW-1185">Reference proteome</keyword>
<dbReference type="InterPro" id="IPR003661">
    <property type="entry name" value="HisK_dim/P_dom"/>
</dbReference>
<comment type="caution">
    <text evidence="4">The sequence shown here is derived from an EMBL/GenBank/DDBJ whole genome shotgun (WGS) entry which is preliminary data.</text>
</comment>
<name>A0ABT2MSB4_9CYAN</name>
<evidence type="ECO:0000256" key="2">
    <source>
        <dbReference type="ARBA" id="ARBA00012438"/>
    </source>
</evidence>
<reference evidence="4 5" key="1">
    <citation type="journal article" date="2022" name="Front. Microbiol.">
        <title>High genomic differentiation and limited gene flow indicate recent cryptic speciation within the genus Laspinema (cyanobacteria).</title>
        <authorList>
            <person name="Stanojkovic A."/>
            <person name="Skoupy S."/>
            <person name="Skaloud P."/>
            <person name="Dvorak P."/>
        </authorList>
    </citation>
    <scope>NUCLEOTIDE SEQUENCE [LARGE SCALE GENOMIC DNA]</scope>
    <source>
        <strain evidence="4 5">D2a</strain>
    </source>
</reference>
<dbReference type="EC" id="2.7.13.3" evidence="2"/>
<organism evidence="4 5">
    <name type="scientific">Laspinema palackyanum D2a</name>
    <dbReference type="NCBI Taxonomy" id="2953684"/>
    <lineage>
        <taxon>Bacteria</taxon>
        <taxon>Bacillati</taxon>
        <taxon>Cyanobacteriota</taxon>
        <taxon>Cyanophyceae</taxon>
        <taxon>Oscillatoriophycideae</taxon>
        <taxon>Oscillatoriales</taxon>
        <taxon>Laspinemataceae</taxon>
        <taxon>Laspinema</taxon>
        <taxon>Laspinema palackyanum</taxon>
    </lineage>
</organism>
<evidence type="ECO:0000313" key="5">
    <source>
        <dbReference type="Proteomes" id="UP001525890"/>
    </source>
</evidence>
<accession>A0ABT2MSB4</accession>
<sequence>MQPIYQSYSQQQKFTANAAYELRSPLASLLATVETILRLPPSNQWEIPLLLQTVERQGRRLSHLIWDFHKKSSALEVMQNYSSRLAFLRGVGGISDRRFYFWELPF</sequence>
<dbReference type="Gene3D" id="1.10.287.130">
    <property type="match status" value="1"/>
</dbReference>
<evidence type="ECO:0000313" key="4">
    <source>
        <dbReference type="EMBL" id="MCT7966322.1"/>
    </source>
</evidence>
<protein>
    <recommendedName>
        <fullName evidence="2">histidine kinase</fullName>
        <ecNumber evidence="2">2.7.13.3</ecNumber>
    </recommendedName>
</protein>
<dbReference type="Proteomes" id="UP001525890">
    <property type="component" value="Unassembled WGS sequence"/>
</dbReference>
<evidence type="ECO:0000259" key="3">
    <source>
        <dbReference type="SMART" id="SM00388"/>
    </source>
</evidence>
<proteinExistence type="predicted"/>
<dbReference type="SUPFAM" id="SSF47384">
    <property type="entry name" value="Homodimeric domain of signal transducing histidine kinase"/>
    <property type="match status" value="1"/>
</dbReference>
<dbReference type="InterPro" id="IPR036097">
    <property type="entry name" value="HisK_dim/P_sf"/>
</dbReference>
<dbReference type="EMBL" id="JAMXFF010000009">
    <property type="protein sequence ID" value="MCT7966322.1"/>
    <property type="molecule type" value="Genomic_DNA"/>
</dbReference>
<feature type="domain" description="Signal transduction histidine kinase dimerisation/phosphoacceptor" evidence="3">
    <location>
        <begin position="10"/>
        <end position="75"/>
    </location>
</feature>
<comment type="catalytic activity">
    <reaction evidence="1">
        <text>ATP + protein L-histidine = ADP + protein N-phospho-L-histidine.</text>
        <dbReference type="EC" id="2.7.13.3"/>
    </reaction>
</comment>